<dbReference type="OrthoDB" id="1677685at2"/>
<gene>
    <name evidence="1" type="ORF">SAMN04488500_11327</name>
</gene>
<dbReference type="Proteomes" id="UP000192738">
    <property type="component" value="Unassembled WGS sequence"/>
</dbReference>
<keyword evidence="2" id="KW-1185">Reference proteome</keyword>
<organism evidence="1 2">
    <name type="scientific">Sporomusa malonica</name>
    <dbReference type="NCBI Taxonomy" id="112901"/>
    <lineage>
        <taxon>Bacteria</taxon>
        <taxon>Bacillati</taxon>
        <taxon>Bacillota</taxon>
        <taxon>Negativicutes</taxon>
        <taxon>Selenomonadales</taxon>
        <taxon>Sporomusaceae</taxon>
        <taxon>Sporomusa</taxon>
    </lineage>
</organism>
<accession>A0A1W2D1M7</accession>
<protein>
    <submittedName>
        <fullName evidence="1">Uncharacterized protein</fullName>
    </submittedName>
</protein>
<reference evidence="1 2" key="1">
    <citation type="submission" date="2017-04" db="EMBL/GenBank/DDBJ databases">
        <authorList>
            <person name="Afonso C.L."/>
            <person name="Miller P.J."/>
            <person name="Scott M.A."/>
            <person name="Spackman E."/>
            <person name="Goraichik I."/>
            <person name="Dimitrov K.M."/>
            <person name="Suarez D.L."/>
            <person name="Swayne D.E."/>
        </authorList>
    </citation>
    <scope>NUCLEOTIDE SEQUENCE [LARGE SCALE GENOMIC DNA]</scope>
    <source>
        <strain evidence="1 2">DSM 5090</strain>
    </source>
</reference>
<sequence length="248" mass="27401">MVCEHKYYSIIIKGCSRREKLGSRLETVLMRGKLAIRMALDQMPAVIIYKGKVDTIVPVLRAFTAEKAAITVTTDGVPPSLALYKIYPGLLDLSPELQLLLVDVPPKLWLGETIHIIVPANFLGSDGALVITSHAVYFIDKPDGDKECRSLIIPYNQMTASSDPIQANSLSISYADLNGCQTDIFTIPAEYLTASKMAIRKAKAAKKYLIKLKTKCIGCGYISEDYADSAPPDERCHCGQLYERTIIR</sequence>
<dbReference type="EMBL" id="FWXI01000013">
    <property type="protein sequence ID" value="SMC91401.1"/>
    <property type="molecule type" value="Genomic_DNA"/>
</dbReference>
<dbReference type="AlphaFoldDB" id="A0A1W2D1M7"/>
<name>A0A1W2D1M7_9FIRM</name>
<evidence type="ECO:0000313" key="1">
    <source>
        <dbReference type="EMBL" id="SMC91401.1"/>
    </source>
</evidence>
<proteinExistence type="predicted"/>
<dbReference type="RefSeq" id="WP_084576663.1">
    <property type="nucleotide sequence ID" value="NZ_CP155572.1"/>
</dbReference>
<evidence type="ECO:0000313" key="2">
    <source>
        <dbReference type="Proteomes" id="UP000192738"/>
    </source>
</evidence>